<name>A0A8C4Q5Y4_EPTBU</name>
<dbReference type="Proteomes" id="UP000694388">
    <property type="component" value="Unplaced"/>
</dbReference>
<dbReference type="InterPro" id="IPR039235">
    <property type="entry name" value="TPGS1"/>
</dbReference>
<sequence>MASSSLRGVVICKNTPLTTDFPICGPLVTGHRFRRWVLTLTEMQASGGDVHDSADAGGLAGVEAPHFLPDGNMPDLLRDVLELLATTRPEQPLQFIASYLMKRQAGRGTGGLDHLSETMQGLRGAPYRVAVAALSLRSEILYQSLCLSAEQPVQASRVLRDVVGSTCSDLPTEVHEALLKNLQLGQDEALTFQRFQASVLACFTCREWSRCAGALYDEFAGAALDHHACDALLDSLWGSVAGNAPGILETSSSTGMTASLEVLRPAMIKACGPASATKDNKTIGREEFVRRVLLVLASRMLLSAA</sequence>
<dbReference type="PANTHER" id="PTHR31932">
    <property type="entry name" value="TUBULIN POLYGLUTAMYLASE COMPLEX SUBUNIT 1"/>
    <property type="match status" value="1"/>
</dbReference>
<dbReference type="Pfam" id="PF05186">
    <property type="entry name" value="Dpy-30"/>
    <property type="match status" value="1"/>
</dbReference>
<evidence type="ECO:0000313" key="2">
    <source>
        <dbReference type="Ensembl" id="ENSEBUP00000010514.1"/>
    </source>
</evidence>
<keyword evidence="3" id="KW-1185">Reference proteome</keyword>
<dbReference type="PANTHER" id="PTHR31932:SF2">
    <property type="entry name" value="TUBULIN POLYGLUTAMYLASE COMPLEX SUBUNIT 1"/>
    <property type="match status" value="1"/>
</dbReference>
<dbReference type="Pfam" id="PF24480">
    <property type="entry name" value="TPGS1_C"/>
    <property type="match status" value="1"/>
</dbReference>
<proteinExistence type="predicted"/>
<evidence type="ECO:0000259" key="1">
    <source>
        <dbReference type="Pfam" id="PF24480"/>
    </source>
</evidence>
<reference evidence="2" key="2">
    <citation type="submission" date="2025-09" db="UniProtKB">
        <authorList>
            <consortium name="Ensembl"/>
        </authorList>
    </citation>
    <scope>IDENTIFICATION</scope>
</reference>
<dbReference type="GO" id="GO:0008017">
    <property type="term" value="F:microtubule binding"/>
    <property type="evidence" value="ECO:0007669"/>
    <property type="project" value="TreeGrafter"/>
</dbReference>
<dbReference type="AlphaFoldDB" id="A0A8C4Q5Y4"/>
<organism evidence="2 3">
    <name type="scientific">Eptatretus burgeri</name>
    <name type="common">Inshore hagfish</name>
    <dbReference type="NCBI Taxonomy" id="7764"/>
    <lineage>
        <taxon>Eukaryota</taxon>
        <taxon>Metazoa</taxon>
        <taxon>Chordata</taxon>
        <taxon>Craniata</taxon>
        <taxon>Vertebrata</taxon>
        <taxon>Cyclostomata</taxon>
        <taxon>Myxini</taxon>
        <taxon>Myxiniformes</taxon>
        <taxon>Myxinidae</taxon>
        <taxon>Eptatretinae</taxon>
        <taxon>Eptatretus</taxon>
    </lineage>
</organism>
<evidence type="ECO:0000313" key="3">
    <source>
        <dbReference type="Proteomes" id="UP000694388"/>
    </source>
</evidence>
<accession>A0A8C4Q5Y4</accession>
<protein>
    <recommendedName>
        <fullName evidence="1">Tubulin polyglutamylase complex subunit 1-like C-terminal domain-containing protein</fullName>
    </recommendedName>
</protein>
<dbReference type="InterPro" id="IPR057632">
    <property type="entry name" value="TPGS1_C"/>
</dbReference>
<dbReference type="Ensembl" id="ENSEBUT00000011062.1">
    <property type="protein sequence ID" value="ENSEBUP00000010514.1"/>
    <property type="gene ID" value="ENSEBUG00000006774.1"/>
</dbReference>
<dbReference type="InterPro" id="IPR007858">
    <property type="entry name" value="Dpy-30_motif"/>
</dbReference>
<feature type="domain" description="Tubulin polyglutamylase complex subunit 1-like C-terminal" evidence="1">
    <location>
        <begin position="159"/>
        <end position="292"/>
    </location>
</feature>
<reference evidence="2" key="1">
    <citation type="submission" date="2025-08" db="UniProtKB">
        <authorList>
            <consortium name="Ensembl"/>
        </authorList>
    </citation>
    <scope>IDENTIFICATION</scope>
</reference>